<keyword evidence="2" id="KW-1185">Reference proteome</keyword>
<dbReference type="Gene3D" id="3.40.50.150">
    <property type="entry name" value="Vaccinia Virus protein VP39"/>
    <property type="match status" value="1"/>
</dbReference>
<dbReference type="eggNOG" id="COG0500">
    <property type="taxonomic scope" value="Bacteria"/>
</dbReference>
<name>E7RV51_9BURK</name>
<dbReference type="Proteomes" id="UP000011021">
    <property type="component" value="Unassembled WGS sequence"/>
</dbReference>
<dbReference type="EMBL" id="AEQP01000002">
    <property type="protein sequence ID" value="EFV95655.1"/>
    <property type="molecule type" value="Genomic_DNA"/>
</dbReference>
<dbReference type="CDD" id="cd02440">
    <property type="entry name" value="AdoMet_MTases"/>
    <property type="match status" value="1"/>
</dbReference>
<accession>E7RV51</accession>
<evidence type="ECO:0000313" key="1">
    <source>
        <dbReference type="EMBL" id="EFV95655.1"/>
    </source>
</evidence>
<sequence length="263" mass="29603">MDISTTASSSASRDLARYERSYQSASFEPTQAALRKRVVTTQLKLWQARRVLEVGCGMAPIFTDYREFSKLTIVEPGRHFAEHARHLAGTDDRILVIQDFLENATGSAPLRGQTFDAILVSGLLHEIPEPQKLLQALRPLCTPTTRLHVNVPNARSLHRLLALEMGLIDDLHALSDRQRMLQQHSTFDLQSLTELCHQAGYEVIGQGSYFIKPFAHAQMQQLQDIGMLDERMLDGLMGLEKHLPGLGSEIYLNLRVTDRPHTP</sequence>
<keyword evidence="1" id="KW-0489">Methyltransferase</keyword>
<comment type="caution">
    <text evidence="1">The sequence shown here is derived from an EMBL/GenBank/DDBJ whole genome shotgun (WGS) entry which is preliminary data.</text>
</comment>
<dbReference type="GO" id="GO:0032259">
    <property type="term" value="P:methylation"/>
    <property type="evidence" value="ECO:0007669"/>
    <property type="project" value="UniProtKB-KW"/>
</dbReference>
<protein>
    <submittedName>
        <fullName evidence="1">Methyltransferase domain protein</fullName>
    </submittedName>
</protein>
<gene>
    <name evidence="1" type="ORF">HMPREF0551_0563</name>
</gene>
<keyword evidence="1" id="KW-0808">Transferase</keyword>
<proteinExistence type="predicted"/>
<reference evidence="1 2" key="1">
    <citation type="submission" date="2010-12" db="EMBL/GenBank/DDBJ databases">
        <authorList>
            <person name="Muzny D."/>
            <person name="Qin X."/>
            <person name="Deng J."/>
            <person name="Jiang H."/>
            <person name="Liu Y."/>
            <person name="Qu J."/>
            <person name="Song X.-Z."/>
            <person name="Zhang L."/>
            <person name="Thornton R."/>
            <person name="Coyle M."/>
            <person name="Francisco L."/>
            <person name="Jackson L."/>
            <person name="Javaid M."/>
            <person name="Korchina V."/>
            <person name="Kovar C."/>
            <person name="Mata R."/>
            <person name="Mathew T."/>
            <person name="Ngo R."/>
            <person name="Nguyen L."/>
            <person name="Nguyen N."/>
            <person name="Okwuonu G."/>
            <person name="Ongeri F."/>
            <person name="Pham C."/>
            <person name="Simmons D."/>
            <person name="Wilczek-Boney K."/>
            <person name="Hale W."/>
            <person name="Jakkamsetti A."/>
            <person name="Pham P."/>
            <person name="Ruth R."/>
            <person name="San Lucas F."/>
            <person name="Warren J."/>
            <person name="Zhang J."/>
            <person name="Zhao Z."/>
            <person name="Zhou C."/>
            <person name="Zhu D."/>
            <person name="Lee S."/>
            <person name="Bess C."/>
            <person name="Blankenburg K."/>
            <person name="Forbes L."/>
            <person name="Fu Q."/>
            <person name="Gubbala S."/>
            <person name="Hirani K."/>
            <person name="Jayaseelan J.C."/>
            <person name="Lara F."/>
            <person name="Munidasa M."/>
            <person name="Palculict T."/>
            <person name="Patil S."/>
            <person name="Pu L.-L."/>
            <person name="Saada N."/>
            <person name="Tang L."/>
            <person name="Weissenberger G."/>
            <person name="Zhu Y."/>
            <person name="Hemphill L."/>
            <person name="Shang Y."/>
            <person name="Youmans B."/>
            <person name="Ayvaz T."/>
            <person name="Ross M."/>
            <person name="Santibanez J."/>
            <person name="Aqrawi P."/>
            <person name="Gross S."/>
            <person name="Joshi V."/>
            <person name="Fowler G."/>
            <person name="Nazareth L."/>
            <person name="Reid J."/>
            <person name="Worley K."/>
            <person name="Petrosino J."/>
            <person name="Highlander S."/>
            <person name="Gibbs R."/>
        </authorList>
    </citation>
    <scope>NUCLEOTIDE SEQUENCE [LARGE SCALE GENOMIC DNA]</scope>
    <source>
        <strain evidence="1 2">ATCC 51599</strain>
    </source>
</reference>
<dbReference type="AlphaFoldDB" id="E7RV51"/>
<dbReference type="STRING" id="887898.HMPREF0551_0563"/>
<evidence type="ECO:0000313" key="2">
    <source>
        <dbReference type="Proteomes" id="UP000011021"/>
    </source>
</evidence>
<dbReference type="InterPro" id="IPR029063">
    <property type="entry name" value="SAM-dependent_MTases_sf"/>
</dbReference>
<dbReference type="HOGENOM" id="CLU_100577_0_0_4"/>
<dbReference type="GO" id="GO:0008168">
    <property type="term" value="F:methyltransferase activity"/>
    <property type="evidence" value="ECO:0007669"/>
    <property type="project" value="UniProtKB-KW"/>
</dbReference>
<organism evidence="1 2">
    <name type="scientific">Lautropia mirabilis ATCC 51599</name>
    <dbReference type="NCBI Taxonomy" id="887898"/>
    <lineage>
        <taxon>Bacteria</taxon>
        <taxon>Pseudomonadati</taxon>
        <taxon>Pseudomonadota</taxon>
        <taxon>Betaproteobacteria</taxon>
        <taxon>Burkholderiales</taxon>
        <taxon>Burkholderiaceae</taxon>
        <taxon>Lautropia</taxon>
    </lineage>
</organism>
<dbReference type="Pfam" id="PF13489">
    <property type="entry name" value="Methyltransf_23"/>
    <property type="match status" value="1"/>
</dbReference>
<dbReference type="SUPFAM" id="SSF53335">
    <property type="entry name" value="S-adenosyl-L-methionine-dependent methyltransferases"/>
    <property type="match status" value="1"/>
</dbReference>